<evidence type="ECO:0000256" key="6">
    <source>
        <dbReference type="ARBA" id="ARBA00022692"/>
    </source>
</evidence>
<dbReference type="AlphaFoldDB" id="A0A9R1QTW5"/>
<evidence type="ECO:0000256" key="11">
    <source>
        <dbReference type="ARBA" id="ARBA00023180"/>
    </source>
</evidence>
<keyword evidence="10 12" id="KW-0472">Membrane</keyword>
<dbReference type="SMART" id="SM00369">
    <property type="entry name" value="LRR_TYP"/>
    <property type="match status" value="7"/>
</dbReference>
<dbReference type="InterPro" id="IPR025875">
    <property type="entry name" value="Leu-rich_rpt_4"/>
</dbReference>
<dbReference type="GO" id="GO:0009653">
    <property type="term" value="P:anatomical structure morphogenesis"/>
    <property type="evidence" value="ECO:0007669"/>
    <property type="project" value="UniProtKB-ARBA"/>
</dbReference>
<dbReference type="GO" id="GO:0099402">
    <property type="term" value="P:plant organ development"/>
    <property type="evidence" value="ECO:0007669"/>
    <property type="project" value="UniProtKB-ARBA"/>
</dbReference>
<feature type="domain" description="Leucine-rich repeat-containing N-terminal plant-type" evidence="14">
    <location>
        <begin position="31"/>
        <end position="69"/>
    </location>
</feature>
<dbReference type="Pfam" id="PF08263">
    <property type="entry name" value="LRRNT_2"/>
    <property type="match status" value="1"/>
</dbReference>
<dbReference type="PANTHER" id="PTHR48065">
    <property type="entry name" value="OS10G0469600 PROTEIN"/>
    <property type="match status" value="1"/>
</dbReference>
<evidence type="ECO:0000256" key="2">
    <source>
        <dbReference type="ARBA" id="ARBA00009592"/>
    </source>
</evidence>
<dbReference type="Gene3D" id="3.80.10.10">
    <property type="entry name" value="Ribonuclease Inhibitor"/>
    <property type="match status" value="3"/>
</dbReference>
<keyword evidence="5" id="KW-1070">Brassinosteroid signaling pathway</keyword>
<proteinExistence type="inferred from homology"/>
<dbReference type="PANTHER" id="PTHR48065:SF29">
    <property type="entry name" value="LEUCINE-RICH REPEAT-CONTAINING N-TERMINAL PLANT-TYPE DOMAIN-CONTAINING PROTEIN"/>
    <property type="match status" value="1"/>
</dbReference>
<feature type="signal peptide" evidence="13">
    <location>
        <begin position="1"/>
        <end position="22"/>
    </location>
</feature>
<keyword evidence="16" id="KW-1185">Reference proteome</keyword>
<evidence type="ECO:0000256" key="12">
    <source>
        <dbReference type="SAM" id="Phobius"/>
    </source>
</evidence>
<keyword evidence="11" id="KW-0325">Glycoprotein</keyword>
<feature type="transmembrane region" description="Helical" evidence="12">
    <location>
        <begin position="688"/>
        <end position="711"/>
    </location>
</feature>
<evidence type="ECO:0000256" key="3">
    <source>
        <dbReference type="ARBA" id="ARBA00022475"/>
    </source>
</evidence>
<dbReference type="SUPFAM" id="SSF52058">
    <property type="entry name" value="L domain-like"/>
    <property type="match status" value="2"/>
</dbReference>
<dbReference type="InterPro" id="IPR001611">
    <property type="entry name" value="Leu-rich_rpt"/>
</dbReference>
<dbReference type="FunFam" id="3.80.10.10:FF:000111">
    <property type="entry name" value="LRR receptor-like serine/threonine-protein kinase ERECTA"/>
    <property type="match status" value="1"/>
</dbReference>
<evidence type="ECO:0000256" key="4">
    <source>
        <dbReference type="ARBA" id="ARBA00022614"/>
    </source>
</evidence>
<comment type="subcellular location">
    <subcellularLocation>
        <location evidence="1">Cell membrane</location>
        <topology evidence="1">Single-pass membrane protein</topology>
    </subcellularLocation>
</comment>
<keyword evidence="9 12" id="KW-1133">Transmembrane helix</keyword>
<evidence type="ECO:0000256" key="13">
    <source>
        <dbReference type="SAM" id="SignalP"/>
    </source>
</evidence>
<evidence type="ECO:0000256" key="9">
    <source>
        <dbReference type="ARBA" id="ARBA00022989"/>
    </source>
</evidence>
<gene>
    <name evidence="15" type="ORF">TRITD_3Bv1G228430</name>
</gene>
<protein>
    <recommendedName>
        <fullName evidence="14">Leucine-rich repeat-containing N-terminal plant-type domain-containing protein</fullName>
    </recommendedName>
</protein>
<evidence type="ECO:0000256" key="7">
    <source>
        <dbReference type="ARBA" id="ARBA00022729"/>
    </source>
</evidence>
<evidence type="ECO:0000256" key="5">
    <source>
        <dbReference type="ARBA" id="ARBA00022626"/>
    </source>
</evidence>
<keyword evidence="8" id="KW-0677">Repeat</keyword>
<dbReference type="Gramene" id="TRITD3Bv1G228430.10">
    <property type="protein sequence ID" value="TRITD3Bv1G228430.10"/>
    <property type="gene ID" value="TRITD3Bv1G228430"/>
</dbReference>
<evidence type="ECO:0000259" key="14">
    <source>
        <dbReference type="Pfam" id="PF08263"/>
    </source>
</evidence>
<dbReference type="FunFam" id="3.80.10.10:FF:000095">
    <property type="entry name" value="LRR receptor-like serine/threonine-protein kinase GSO1"/>
    <property type="match status" value="1"/>
</dbReference>
<dbReference type="InterPro" id="IPR032675">
    <property type="entry name" value="LRR_dom_sf"/>
</dbReference>
<dbReference type="EMBL" id="LT934116">
    <property type="protein sequence ID" value="VAH83248.1"/>
    <property type="molecule type" value="Genomic_DNA"/>
</dbReference>
<evidence type="ECO:0000256" key="10">
    <source>
        <dbReference type="ARBA" id="ARBA00023136"/>
    </source>
</evidence>
<comment type="similarity">
    <text evidence="2">Belongs to the RLP family.</text>
</comment>
<dbReference type="PROSITE" id="PS51257">
    <property type="entry name" value="PROKAR_LIPOPROTEIN"/>
    <property type="match status" value="1"/>
</dbReference>
<evidence type="ECO:0000313" key="15">
    <source>
        <dbReference type="EMBL" id="VAH83248.1"/>
    </source>
</evidence>
<evidence type="ECO:0000313" key="16">
    <source>
        <dbReference type="Proteomes" id="UP000324705"/>
    </source>
</evidence>
<dbReference type="OMA" id="SLCESTH"/>
<organism evidence="15 16">
    <name type="scientific">Triticum turgidum subsp. durum</name>
    <name type="common">Durum wheat</name>
    <name type="synonym">Triticum durum</name>
    <dbReference type="NCBI Taxonomy" id="4567"/>
    <lineage>
        <taxon>Eukaryota</taxon>
        <taxon>Viridiplantae</taxon>
        <taxon>Streptophyta</taxon>
        <taxon>Embryophyta</taxon>
        <taxon>Tracheophyta</taxon>
        <taxon>Spermatophyta</taxon>
        <taxon>Magnoliopsida</taxon>
        <taxon>Liliopsida</taxon>
        <taxon>Poales</taxon>
        <taxon>Poaceae</taxon>
        <taxon>BOP clade</taxon>
        <taxon>Pooideae</taxon>
        <taxon>Triticodae</taxon>
        <taxon>Triticeae</taxon>
        <taxon>Triticinae</taxon>
        <taxon>Triticum</taxon>
    </lineage>
</organism>
<feature type="chain" id="PRO_5040197838" description="Leucine-rich repeat-containing N-terminal plant-type domain-containing protein" evidence="13">
    <location>
        <begin position="23"/>
        <end position="748"/>
    </location>
</feature>
<evidence type="ECO:0000256" key="8">
    <source>
        <dbReference type="ARBA" id="ARBA00022737"/>
    </source>
</evidence>
<dbReference type="Pfam" id="PF12799">
    <property type="entry name" value="LRR_4"/>
    <property type="match status" value="1"/>
</dbReference>
<dbReference type="FunFam" id="3.80.10.10:FF:000400">
    <property type="entry name" value="Nuclear pore complex protein NUP107"/>
    <property type="match status" value="1"/>
</dbReference>
<accession>A0A9R1QTW5</accession>
<dbReference type="GO" id="GO:0009742">
    <property type="term" value="P:brassinosteroid mediated signaling pathway"/>
    <property type="evidence" value="ECO:0007669"/>
    <property type="project" value="UniProtKB-KW"/>
</dbReference>
<dbReference type="InterPro" id="IPR013210">
    <property type="entry name" value="LRR_N_plant-typ"/>
</dbReference>
<dbReference type="GO" id="GO:0005886">
    <property type="term" value="C:plasma membrane"/>
    <property type="evidence" value="ECO:0007669"/>
    <property type="project" value="UniProtKB-SubCell"/>
</dbReference>
<reference evidence="15 16" key="1">
    <citation type="submission" date="2017-09" db="EMBL/GenBank/DDBJ databases">
        <authorList>
            <consortium name="International Durum Wheat Genome Sequencing Consortium (IDWGSC)"/>
            <person name="Milanesi L."/>
        </authorList>
    </citation>
    <scope>NUCLEOTIDE SEQUENCE [LARGE SCALE GENOMIC DNA]</scope>
    <source>
        <strain evidence="16">cv. Svevo</strain>
    </source>
</reference>
<dbReference type="Proteomes" id="UP000324705">
    <property type="component" value="Chromosome 3B"/>
</dbReference>
<keyword evidence="4" id="KW-0433">Leucine-rich repeat</keyword>
<dbReference type="InterPro" id="IPR003591">
    <property type="entry name" value="Leu-rich_rpt_typical-subtyp"/>
</dbReference>
<keyword evidence="7 13" id="KW-0732">Signal</keyword>
<dbReference type="Pfam" id="PF00560">
    <property type="entry name" value="LRR_1"/>
    <property type="match status" value="6"/>
</dbReference>
<sequence length="748" mass="82277">MKHLHPVGLLLSCSCLLLCAVALVRVDTRREAEALVRWKASLAGADESLGPWSLANSTSLCSWTHITCDSARHIIGLNLIQTNLSGTLDELDFSAFPHLRRLILIQNGLIGTIPAGIGNLTSLVTLRIMRNPYLRGGIPRSIGQLKQLVDLQLEALGLDGTLPEEIGNLTSLIVLDINLVNLAGSIPPTIGMLMQLGQLSLVGNNLTGSIPMEIGNMTGLQTIDLHENYLGGQLPGTISHLIKLEILDLSENQLVGRFPELGNSSIMYSVKIANNNFSGQFPSSICVGGALILVSAGYNGFTGIHRRIFQNCTTLEQVDFTANNIVAELSDCFSEHPGQLSTMAFSQNQLHGTLLKDRGEDFLCNHTNLGFLDLSDNALNGRLSKCFWELQYLQFLDLSSNSFSGVVPFSRTCQDQLKYLLLANNNFTGSFPLGLKKCKNLTTLDLGGNNFSGTIPSWVSMSLPELNFLRLSSNMFDGIIPHEILQFRRLHVLDLSKNKFTGPVPDDFRNFTGMAEEQKNLDSMCPDRNIYEVQIQIVWKNVDHVYHLMIAAMVGIDLSGNSLSQEIPDGLTTLLGLRYLNLSGNHLSGHIPEDIGNLVLLESLDLSRNQLWGEIPPSFADLKSISTLNLSGNGLSGSIPTSNQLRTLVDPSIYSNNPGLCGAPLEDCINSSTPTQTETSLDEDREAVWLYCFLAAGFIFGFWLYWGIFLFRSETWRCAFYQSMDNMQAKVTKKVYSCISRFWAGGSE</sequence>
<evidence type="ECO:0000256" key="1">
    <source>
        <dbReference type="ARBA" id="ARBA00004162"/>
    </source>
</evidence>
<name>A0A9R1QTW5_TRITD</name>
<keyword evidence="3" id="KW-1003">Cell membrane</keyword>
<keyword evidence="6 12" id="KW-0812">Transmembrane</keyword>